<feature type="compositionally biased region" description="Basic residues" evidence="3">
    <location>
        <begin position="48"/>
        <end position="57"/>
    </location>
</feature>
<protein>
    <submittedName>
        <fullName evidence="5">40S ribosomal S2</fullName>
    </submittedName>
</protein>
<evidence type="ECO:0000256" key="1">
    <source>
        <dbReference type="ARBA" id="ARBA00022786"/>
    </source>
</evidence>
<dbReference type="Proteomes" id="UP001152795">
    <property type="component" value="Unassembled WGS sequence"/>
</dbReference>
<evidence type="ECO:0000259" key="4">
    <source>
        <dbReference type="Pfam" id="PF00632"/>
    </source>
</evidence>
<sequence length="772" mass="89183">MAKNEELQTIGRLRKGDVLALRAFVEAKPNKAERDEKKRKLLETLKAKLPRKKSKSKSKVEKTTEIKEDPKITIRKVLIGWQHFDKVKNKYVSVRMSKGGGSRDISVPINSTRADIIEQMKLVFFPHGKSVFGSASRMKMSLGDFKYEEITDDDFTLMNYIKLYKLSKVRLYLLTKSVDDIRNIFESSDSEEELCPAFDEHGLCPTFDEHGHTSGLIGSVSERSNLRQQQDVEYLQSLTKDQEKENDKRKELQSIQDKVKEEQDLYRARLANVVHEPDMSEPHVTVSVRHLTIGVQTRRFPILCLISSIYDWVGSLSPNPTHFTLSSCDMASFDPSLPVTLDCSSIKQIQDNHDLNNLEVIEDIWEVPPPFLLEGDVMKSEPILDSNVEIAAATLENEESNQQGNQIRQNEIDNPNIYPSLDDRSLHDDLQNLPVTRVLKIRRVNIMQDMIENFKDESIMQIHVKVVMINSFGKEELGVDDGGVFRDALSAFWSSFYDSCTVGEEERVPVVRHDFKEEEWEAIARILVKGYSELKFFPVKLNKVFMFSTLFESEKIPDELLMESFLGYVSKDERDLINTALKDDDLDDNQEKEWLDFLERFDCRTIPKKEDRQTIILELAHKEMVQIAQFIIDSWRKPFKENLANRDAFSSRESLEEIYQNARPTVKRVLKLIRAEPTSNSQRAVLSFLKRYIRGLDDEKLTKFLRYCTSSTMICVESIKVVFTDLDGAARRPIAHTCGSVLQLPTTYQSFPQFRQEMNNIFSSQYWDIDIA</sequence>
<name>A0A7D9I4X6_PARCT</name>
<feature type="region of interest" description="Disordered" evidence="3">
    <location>
        <begin position="44"/>
        <end position="63"/>
    </location>
</feature>
<feature type="domain" description="HECT" evidence="4">
    <location>
        <begin position="654"/>
        <end position="758"/>
    </location>
</feature>
<dbReference type="GO" id="GO:0004842">
    <property type="term" value="F:ubiquitin-protein transferase activity"/>
    <property type="evidence" value="ECO:0007669"/>
    <property type="project" value="InterPro"/>
</dbReference>
<dbReference type="OrthoDB" id="5983166at2759"/>
<reference evidence="5" key="1">
    <citation type="submission" date="2020-04" db="EMBL/GenBank/DDBJ databases">
        <authorList>
            <person name="Alioto T."/>
            <person name="Alioto T."/>
            <person name="Gomez Garrido J."/>
        </authorList>
    </citation>
    <scope>NUCLEOTIDE SEQUENCE</scope>
    <source>
        <strain evidence="5">A484AB</strain>
    </source>
</reference>
<dbReference type="Gene3D" id="3.30.2410.10">
    <property type="entry name" value="Hect, E3 ligase catalytic domain"/>
    <property type="match status" value="1"/>
</dbReference>
<organism evidence="5 6">
    <name type="scientific">Paramuricea clavata</name>
    <name type="common">Red gorgonian</name>
    <name type="synonym">Violescent sea-whip</name>
    <dbReference type="NCBI Taxonomy" id="317549"/>
    <lineage>
        <taxon>Eukaryota</taxon>
        <taxon>Metazoa</taxon>
        <taxon>Cnidaria</taxon>
        <taxon>Anthozoa</taxon>
        <taxon>Octocorallia</taxon>
        <taxon>Malacalcyonacea</taxon>
        <taxon>Plexauridae</taxon>
        <taxon>Paramuricea</taxon>
    </lineage>
</organism>
<dbReference type="InterPro" id="IPR000569">
    <property type="entry name" value="HECT_dom"/>
</dbReference>
<dbReference type="Pfam" id="PF00632">
    <property type="entry name" value="HECT"/>
    <property type="match status" value="1"/>
</dbReference>
<evidence type="ECO:0000313" key="6">
    <source>
        <dbReference type="Proteomes" id="UP001152795"/>
    </source>
</evidence>
<keyword evidence="6" id="KW-1185">Reference proteome</keyword>
<accession>A0A7D9I4X6</accession>
<feature type="coiled-coil region" evidence="2">
    <location>
        <begin position="235"/>
        <end position="265"/>
    </location>
</feature>
<evidence type="ECO:0000256" key="3">
    <source>
        <dbReference type="SAM" id="MobiDB-lite"/>
    </source>
</evidence>
<comment type="caution">
    <text evidence="5">The sequence shown here is derived from an EMBL/GenBank/DDBJ whole genome shotgun (WGS) entry which is preliminary data.</text>
</comment>
<evidence type="ECO:0000256" key="2">
    <source>
        <dbReference type="SAM" id="Coils"/>
    </source>
</evidence>
<gene>
    <name evidence="5" type="ORF">PACLA_8A070345</name>
</gene>
<keyword evidence="1" id="KW-0833">Ubl conjugation pathway</keyword>
<keyword evidence="2" id="KW-0175">Coiled coil</keyword>
<dbReference type="EMBL" id="CACRXK020004139">
    <property type="protein sequence ID" value="CAB4001627.1"/>
    <property type="molecule type" value="Genomic_DNA"/>
</dbReference>
<evidence type="ECO:0000313" key="5">
    <source>
        <dbReference type="EMBL" id="CAB4001627.1"/>
    </source>
</evidence>
<dbReference type="AlphaFoldDB" id="A0A7D9I4X6"/>
<dbReference type="InterPro" id="IPR035983">
    <property type="entry name" value="Hect_E3_ubiquitin_ligase"/>
</dbReference>
<dbReference type="SUPFAM" id="SSF56204">
    <property type="entry name" value="Hect, E3 ligase catalytic domain"/>
    <property type="match status" value="1"/>
</dbReference>
<proteinExistence type="predicted"/>